<evidence type="ECO:0000313" key="4">
    <source>
        <dbReference type="Proteomes" id="UP000559256"/>
    </source>
</evidence>
<organism evidence="3 4">
    <name type="scientific">Tetrapyrgos nigripes</name>
    <dbReference type="NCBI Taxonomy" id="182062"/>
    <lineage>
        <taxon>Eukaryota</taxon>
        <taxon>Fungi</taxon>
        <taxon>Dikarya</taxon>
        <taxon>Basidiomycota</taxon>
        <taxon>Agaricomycotina</taxon>
        <taxon>Agaricomycetes</taxon>
        <taxon>Agaricomycetidae</taxon>
        <taxon>Agaricales</taxon>
        <taxon>Marasmiineae</taxon>
        <taxon>Marasmiaceae</taxon>
        <taxon>Tetrapyrgos</taxon>
    </lineage>
</organism>
<evidence type="ECO:0000256" key="1">
    <source>
        <dbReference type="SAM" id="MobiDB-lite"/>
    </source>
</evidence>
<dbReference type="AlphaFoldDB" id="A0A8H5LTF0"/>
<dbReference type="EMBL" id="JAACJM010000013">
    <property type="protein sequence ID" value="KAF5369380.1"/>
    <property type="molecule type" value="Genomic_DNA"/>
</dbReference>
<dbReference type="Proteomes" id="UP000559256">
    <property type="component" value="Unassembled WGS sequence"/>
</dbReference>
<feature type="compositionally biased region" description="Basic and acidic residues" evidence="1">
    <location>
        <begin position="541"/>
        <end position="552"/>
    </location>
</feature>
<keyword evidence="4" id="KW-1185">Reference proteome</keyword>
<protein>
    <recommendedName>
        <fullName evidence="2">RNase H type-1 domain-containing protein</fullName>
    </recommendedName>
</protein>
<feature type="domain" description="RNase H type-1" evidence="2">
    <location>
        <begin position="316"/>
        <end position="455"/>
    </location>
</feature>
<dbReference type="PROSITE" id="PS50879">
    <property type="entry name" value="RNASE_H_1"/>
    <property type="match status" value="1"/>
</dbReference>
<reference evidence="3 4" key="1">
    <citation type="journal article" date="2020" name="ISME J.">
        <title>Uncovering the hidden diversity of litter-decomposition mechanisms in mushroom-forming fungi.</title>
        <authorList>
            <person name="Floudas D."/>
            <person name="Bentzer J."/>
            <person name="Ahren D."/>
            <person name="Johansson T."/>
            <person name="Persson P."/>
            <person name="Tunlid A."/>
        </authorList>
    </citation>
    <scope>NUCLEOTIDE SEQUENCE [LARGE SCALE GENOMIC DNA]</scope>
    <source>
        <strain evidence="3 4">CBS 291.85</strain>
    </source>
</reference>
<dbReference type="Gene3D" id="3.30.420.10">
    <property type="entry name" value="Ribonuclease H-like superfamily/Ribonuclease H"/>
    <property type="match status" value="1"/>
</dbReference>
<accession>A0A8H5LTF0</accession>
<sequence>MDLKLLEHELCMLGVPKETMDWLGRRFAGRKTMLAFDDYESEPFNVHGREDQGDPFSSVGYIAYAAGALKIIQEEDNTEGFGFMDDLAAVLRNTTIASENYAKFLGVLVDYGIRWKEQFARMVKKGQGWVHQFRRMANVTKGVAAPHVHNLYKMKAVERMLYAADVVLTPQRQSRNQSDPISSMGVVKKLTSVQRQAAIIITGALRTTPTELLNLHAGITPMLLEIHRHRHRAAVRICTLPLTHPLAGLLHQARVQSHEARLTHRAPLHDLLRTYDLQPDRMEKKSAVRYPASWDPEVDVRLWETEEEATEHFLSDYSHIQVYMDGSGYQKGVGTSAVLFRNGKEMEAIRYRLGTDMEHEVYKGECIGLLLALCLLAAEPDVQSVSLWVDNTAALQAITNPKPGPAHYILDWFHHALETYKRQNPDLPIFLSWIPSHTGILGNERADEEAKKAAAGDSSPIEDLPAVLHKPLPLSQTSVIWTFRNKLQSCHDDAWTKSPRYQKFKAIDPAGVTKAARNYQKLIQGLHRKHTSMLRTTENSKIAKERPRDSKGRFIATTTTPTVSATAPTEPLASSATNPTLSGTLTTISSLTESSITDSNQSGPEPESFTPPTSPPQIRDTETWVDCIARERKEHGLLNPSVPPSHIPSRVNSPALTPLSPKPKPKVNFHTMAAPEFAGGSKEKTNPLDFLRKAEMYMRQINIVPNEMGGSVNLLFKAGS</sequence>
<dbReference type="InterPro" id="IPR036397">
    <property type="entry name" value="RNaseH_sf"/>
</dbReference>
<comment type="caution">
    <text evidence="3">The sequence shown here is derived from an EMBL/GenBank/DDBJ whole genome shotgun (WGS) entry which is preliminary data.</text>
</comment>
<evidence type="ECO:0000313" key="3">
    <source>
        <dbReference type="EMBL" id="KAF5369380.1"/>
    </source>
</evidence>
<feature type="compositionally biased region" description="Low complexity" evidence="1">
    <location>
        <begin position="556"/>
        <end position="571"/>
    </location>
</feature>
<evidence type="ECO:0000259" key="2">
    <source>
        <dbReference type="PROSITE" id="PS50879"/>
    </source>
</evidence>
<dbReference type="InterPro" id="IPR002156">
    <property type="entry name" value="RNaseH_domain"/>
</dbReference>
<dbReference type="CDD" id="cd09276">
    <property type="entry name" value="Rnase_HI_RT_non_LTR"/>
    <property type="match status" value="1"/>
</dbReference>
<dbReference type="GO" id="GO:0004523">
    <property type="term" value="F:RNA-DNA hybrid ribonuclease activity"/>
    <property type="evidence" value="ECO:0007669"/>
    <property type="project" value="InterPro"/>
</dbReference>
<name>A0A8H5LTF0_9AGAR</name>
<feature type="compositionally biased region" description="Low complexity" evidence="1">
    <location>
        <begin position="580"/>
        <end position="611"/>
    </location>
</feature>
<dbReference type="SUPFAM" id="SSF53098">
    <property type="entry name" value="Ribonuclease H-like"/>
    <property type="match status" value="1"/>
</dbReference>
<dbReference type="OrthoDB" id="3051850at2759"/>
<dbReference type="InterPro" id="IPR012337">
    <property type="entry name" value="RNaseH-like_sf"/>
</dbReference>
<feature type="region of interest" description="Disordered" evidence="1">
    <location>
        <begin position="635"/>
        <end position="662"/>
    </location>
</feature>
<gene>
    <name evidence="3" type="ORF">D9758_002543</name>
</gene>
<feature type="region of interest" description="Disordered" evidence="1">
    <location>
        <begin position="530"/>
        <end position="619"/>
    </location>
</feature>
<dbReference type="GO" id="GO:0003676">
    <property type="term" value="F:nucleic acid binding"/>
    <property type="evidence" value="ECO:0007669"/>
    <property type="project" value="InterPro"/>
</dbReference>
<proteinExistence type="predicted"/>